<reference evidence="3" key="1">
    <citation type="journal article" date="2019" name="Int. J. Syst. Evol. Microbiol.">
        <title>The Global Catalogue of Microorganisms (GCM) 10K type strain sequencing project: providing services to taxonomists for standard genome sequencing and annotation.</title>
        <authorList>
            <consortium name="The Broad Institute Genomics Platform"/>
            <consortium name="The Broad Institute Genome Sequencing Center for Infectious Disease"/>
            <person name="Wu L."/>
            <person name="Ma J."/>
        </authorList>
    </citation>
    <scope>NUCLEOTIDE SEQUENCE [LARGE SCALE GENOMIC DNA]</scope>
    <source>
        <strain evidence="3">KCTC 52127</strain>
    </source>
</reference>
<comment type="caution">
    <text evidence="2">The sequence shown here is derived from an EMBL/GenBank/DDBJ whole genome shotgun (WGS) entry which is preliminary data.</text>
</comment>
<evidence type="ECO:0000313" key="3">
    <source>
        <dbReference type="Proteomes" id="UP001597508"/>
    </source>
</evidence>
<sequence length="255" mass="29263">MKTKQLLLALFALIVVAACTEQDGELPGTSPVNNIVDLKKNWQNSSLDNDFFDQQAKVSHYNFEKRDINNALRIRNVAAFRFVLGLVENELQVVMVGVDEKGKEILKIFSNPYKGNAYKDAIRSLKESSFTYETERINHPVIGGHLLPYSKVYEYLHRWETALPTKNIEEMISDEGIRYRYFTMKRELMMEMISKTQVSCIALFFGLNDRSELTTVFLQKDGLNQLILQNEKYPLKSGEAIDFIKPCPTDCGSIE</sequence>
<evidence type="ECO:0000256" key="1">
    <source>
        <dbReference type="SAM" id="SignalP"/>
    </source>
</evidence>
<dbReference type="PROSITE" id="PS51257">
    <property type="entry name" value="PROKAR_LIPOPROTEIN"/>
    <property type="match status" value="1"/>
</dbReference>
<feature type="signal peptide" evidence="1">
    <location>
        <begin position="1"/>
        <end position="17"/>
    </location>
</feature>
<dbReference type="RefSeq" id="WP_379665859.1">
    <property type="nucleotide sequence ID" value="NZ_JBHULH010000003.1"/>
</dbReference>
<dbReference type="EMBL" id="JBHULH010000003">
    <property type="protein sequence ID" value="MFD2567150.1"/>
    <property type="molecule type" value="Genomic_DNA"/>
</dbReference>
<protein>
    <recommendedName>
        <fullName evidence="4">Lipoprotein</fullName>
    </recommendedName>
</protein>
<evidence type="ECO:0000313" key="2">
    <source>
        <dbReference type="EMBL" id="MFD2567150.1"/>
    </source>
</evidence>
<gene>
    <name evidence="2" type="ORF">ACFSRZ_07175</name>
</gene>
<evidence type="ECO:0008006" key="4">
    <source>
        <dbReference type="Google" id="ProtNLM"/>
    </source>
</evidence>
<proteinExistence type="predicted"/>
<keyword evidence="1" id="KW-0732">Signal</keyword>
<feature type="chain" id="PRO_5045655205" description="Lipoprotein" evidence="1">
    <location>
        <begin position="18"/>
        <end position="255"/>
    </location>
</feature>
<dbReference type="Proteomes" id="UP001597508">
    <property type="component" value="Unassembled WGS sequence"/>
</dbReference>
<organism evidence="2 3">
    <name type="scientific">Pseudotenacibaculum haliotis</name>
    <dbReference type="NCBI Taxonomy" id="1862138"/>
    <lineage>
        <taxon>Bacteria</taxon>
        <taxon>Pseudomonadati</taxon>
        <taxon>Bacteroidota</taxon>
        <taxon>Flavobacteriia</taxon>
        <taxon>Flavobacteriales</taxon>
        <taxon>Flavobacteriaceae</taxon>
        <taxon>Pseudotenacibaculum</taxon>
    </lineage>
</organism>
<accession>A0ABW5LQZ0</accession>
<name>A0ABW5LQZ0_9FLAO</name>
<keyword evidence="3" id="KW-1185">Reference proteome</keyword>